<feature type="coiled-coil region" evidence="7">
    <location>
        <begin position="152"/>
        <end position="186"/>
    </location>
</feature>
<feature type="signal peptide" evidence="9">
    <location>
        <begin position="1"/>
        <end position="28"/>
    </location>
</feature>
<keyword evidence="3 8" id="KW-0812">Transmembrane</keyword>
<keyword evidence="6 8" id="KW-0472">Membrane</keyword>
<comment type="subcellular location">
    <subcellularLocation>
        <location evidence="1">Membrane</location>
        <topology evidence="1">Single-pass type I membrane protein</topology>
    </subcellularLocation>
</comment>
<reference evidence="11" key="1">
    <citation type="submission" date="2021-01" db="EMBL/GenBank/DDBJ databases">
        <authorList>
            <person name="Corre E."/>
            <person name="Pelletier E."/>
            <person name="Niang G."/>
            <person name="Scheremetjew M."/>
            <person name="Finn R."/>
            <person name="Kale V."/>
            <person name="Holt S."/>
            <person name="Cochrane G."/>
            <person name="Meng A."/>
            <person name="Brown T."/>
            <person name="Cohen L."/>
        </authorList>
    </citation>
    <scope>NUCLEOTIDE SEQUENCE</scope>
    <source>
        <strain evidence="11">Grunow 1884</strain>
    </source>
</reference>
<protein>
    <recommendedName>
        <fullName evidence="10">GOLD domain-containing protein</fullName>
    </recommendedName>
</protein>
<proteinExistence type="inferred from homology"/>
<evidence type="ECO:0000256" key="3">
    <source>
        <dbReference type="ARBA" id="ARBA00022692"/>
    </source>
</evidence>
<accession>A0A7S2EHI0</accession>
<dbReference type="PANTHER" id="PTHR22811">
    <property type="entry name" value="TRANSMEMBRANE EMP24 DOMAIN-CONTAINING PROTEIN"/>
    <property type="match status" value="1"/>
</dbReference>
<feature type="domain" description="GOLD" evidence="10">
    <location>
        <begin position="29"/>
        <end position="228"/>
    </location>
</feature>
<feature type="transmembrane region" description="Helical" evidence="8">
    <location>
        <begin position="202"/>
        <end position="227"/>
    </location>
</feature>
<keyword evidence="5 8" id="KW-1133">Transmembrane helix</keyword>
<dbReference type="AlphaFoldDB" id="A0A7S2EHI0"/>
<dbReference type="InterPro" id="IPR009038">
    <property type="entry name" value="GOLD_dom"/>
</dbReference>
<evidence type="ECO:0000256" key="4">
    <source>
        <dbReference type="ARBA" id="ARBA00022729"/>
    </source>
</evidence>
<dbReference type="EMBL" id="HBGO01014565">
    <property type="protein sequence ID" value="CAD9335615.1"/>
    <property type="molecule type" value="Transcribed_RNA"/>
</dbReference>
<evidence type="ECO:0000256" key="2">
    <source>
        <dbReference type="ARBA" id="ARBA00007104"/>
    </source>
</evidence>
<dbReference type="InterPro" id="IPR015720">
    <property type="entry name" value="Emp24-like"/>
</dbReference>
<evidence type="ECO:0000313" key="11">
    <source>
        <dbReference type="EMBL" id="CAD9335615.1"/>
    </source>
</evidence>
<organism evidence="11">
    <name type="scientific">Trieres chinensis</name>
    <name type="common">Marine centric diatom</name>
    <name type="synonym">Odontella sinensis</name>
    <dbReference type="NCBI Taxonomy" id="1514140"/>
    <lineage>
        <taxon>Eukaryota</taxon>
        <taxon>Sar</taxon>
        <taxon>Stramenopiles</taxon>
        <taxon>Ochrophyta</taxon>
        <taxon>Bacillariophyta</taxon>
        <taxon>Mediophyceae</taxon>
        <taxon>Biddulphiophycidae</taxon>
        <taxon>Eupodiscales</taxon>
        <taxon>Parodontellaceae</taxon>
        <taxon>Trieres</taxon>
    </lineage>
</organism>
<dbReference type="Pfam" id="PF01105">
    <property type="entry name" value="EMP24_GP25L"/>
    <property type="match status" value="1"/>
</dbReference>
<evidence type="ECO:0000259" key="10">
    <source>
        <dbReference type="SMART" id="SM01190"/>
    </source>
</evidence>
<evidence type="ECO:0000256" key="7">
    <source>
        <dbReference type="SAM" id="Coils"/>
    </source>
</evidence>
<evidence type="ECO:0000256" key="8">
    <source>
        <dbReference type="SAM" id="Phobius"/>
    </source>
</evidence>
<gene>
    <name evidence="11" type="ORF">OSIN01602_LOCUS8231</name>
</gene>
<evidence type="ECO:0000256" key="6">
    <source>
        <dbReference type="ARBA" id="ARBA00023136"/>
    </source>
</evidence>
<sequence length="233" mass="25829">MTTGLFGRCACAVAVTAALFGIPQPCGALPQFIVTSGRPKCVTVTVPDQTDLRVEYEAPDLDPGKGPVWITISTSQKMDRLRDKIAAHRHQTHKTQSPLSEEIKEKRGSIKHTVEADGEVSICVRASIASGSNPMRFGISCSTTHSSSEVVKEKEDKHLNHLEVQMVRLKNEMSVILREADFAKEREMVFHGQSISMNAASMWWPIIQLSVLLLTGFTQAMHMIGFFKSRHII</sequence>
<dbReference type="GO" id="GO:0016020">
    <property type="term" value="C:membrane"/>
    <property type="evidence" value="ECO:0007669"/>
    <property type="project" value="UniProtKB-SubCell"/>
</dbReference>
<evidence type="ECO:0000256" key="9">
    <source>
        <dbReference type="SAM" id="SignalP"/>
    </source>
</evidence>
<dbReference type="SMART" id="SM01190">
    <property type="entry name" value="EMP24_GP25L"/>
    <property type="match status" value="1"/>
</dbReference>
<keyword evidence="7" id="KW-0175">Coiled coil</keyword>
<keyword evidence="4 9" id="KW-0732">Signal</keyword>
<evidence type="ECO:0000256" key="1">
    <source>
        <dbReference type="ARBA" id="ARBA00004479"/>
    </source>
</evidence>
<evidence type="ECO:0000256" key="5">
    <source>
        <dbReference type="ARBA" id="ARBA00022989"/>
    </source>
</evidence>
<comment type="similarity">
    <text evidence="2">Belongs to the EMP24/GP25L family.</text>
</comment>
<feature type="chain" id="PRO_5031463706" description="GOLD domain-containing protein" evidence="9">
    <location>
        <begin position="29"/>
        <end position="233"/>
    </location>
</feature>
<name>A0A7S2EHI0_TRICV</name>